<dbReference type="PANTHER" id="PTHR11461:SF211">
    <property type="entry name" value="GH10112P-RELATED"/>
    <property type="match status" value="1"/>
</dbReference>
<evidence type="ECO:0000256" key="2">
    <source>
        <dbReference type="RuleBase" id="RU000411"/>
    </source>
</evidence>
<evidence type="ECO:0000256" key="3">
    <source>
        <dbReference type="SAM" id="MobiDB-lite"/>
    </source>
</evidence>
<dbReference type="GeneID" id="8858500"/>
<evidence type="ECO:0000259" key="4">
    <source>
        <dbReference type="SMART" id="SM00093"/>
    </source>
</evidence>
<dbReference type="eggNOG" id="KOG2392">
    <property type="taxonomic scope" value="Eukaryota"/>
</dbReference>
<feature type="region of interest" description="Disordered" evidence="3">
    <location>
        <begin position="1"/>
        <end position="21"/>
    </location>
</feature>
<dbReference type="InParanoid" id="D2VVD1"/>
<dbReference type="SMART" id="SM00093">
    <property type="entry name" value="SERPIN"/>
    <property type="match status" value="1"/>
</dbReference>
<dbReference type="InterPro" id="IPR023796">
    <property type="entry name" value="Serpin_dom"/>
</dbReference>
<dbReference type="EMBL" id="GG738901">
    <property type="protein sequence ID" value="EFC39288.1"/>
    <property type="molecule type" value="Genomic_DNA"/>
</dbReference>
<protein>
    <submittedName>
        <fullName evidence="5">Predicted protein</fullName>
    </submittedName>
</protein>
<dbReference type="STRING" id="5762.D2VVD1"/>
<evidence type="ECO:0000313" key="5">
    <source>
        <dbReference type="EMBL" id="EFC39288.1"/>
    </source>
</evidence>
<dbReference type="Gene3D" id="2.30.39.10">
    <property type="entry name" value="Alpha-1-antitrypsin, domain 1"/>
    <property type="match status" value="1"/>
</dbReference>
<proteinExistence type="inferred from homology"/>
<dbReference type="InterPro" id="IPR042178">
    <property type="entry name" value="Serpin_sf_1"/>
</dbReference>
<dbReference type="RefSeq" id="XP_002672032.1">
    <property type="nucleotide sequence ID" value="XM_002671986.1"/>
</dbReference>
<name>D2VVD1_NAEGR</name>
<dbReference type="OrthoDB" id="671595at2759"/>
<dbReference type="MEROPS" id="I04.077"/>
<gene>
    <name evidence="5" type="ORF">NAEGRDRAFT_72973</name>
</gene>
<evidence type="ECO:0000313" key="6">
    <source>
        <dbReference type="Proteomes" id="UP000006671"/>
    </source>
</evidence>
<sequence>MVKVNSKKLSSTRNNASNNKKQAQNNMLLAQNEFSSALFGQFVQENGNGNLIISPFSIYIAMMNCMLGTGGETLREMIDGLFLRESFNSCKMENAVEQFQKWKESELKQYSGMIKNIVQNESVLSIANRIYLEKSLGVKNEFINELVDQFDSQTQLANFKGMANIEVKNINAWVASNTKNNIKNLISKLDSDTLMVIVNAIYFNGKWKHQFNKNRTIEKSFNTLNGECNCQMMSLEDCKSKFLYEEMDDYQILQLPYTDEEYCMTFIKPNDDLEIDEENETEFNKWLQSKLTDISRLNPSESVKMNRIQIPKFKFEKQFDNIIPTIAKKPFEINRLFSPTNADFSNMLSNPQVDGVCVSQIIHKACIQVDESGTVASAATAVACKRKRRAASEEVYEFIADRPFAFILHHVPTQSVLFVGKINEITSN</sequence>
<dbReference type="Pfam" id="PF00079">
    <property type="entry name" value="Serpin"/>
    <property type="match status" value="1"/>
</dbReference>
<dbReference type="OMA" id="IQNGFHV"/>
<feature type="domain" description="Serpin" evidence="4">
    <location>
        <begin position="36"/>
        <end position="425"/>
    </location>
</feature>
<accession>D2VVD1</accession>
<dbReference type="InterPro" id="IPR000215">
    <property type="entry name" value="Serpin_fam"/>
</dbReference>
<dbReference type="Proteomes" id="UP000006671">
    <property type="component" value="Unassembled WGS sequence"/>
</dbReference>
<dbReference type="VEuPathDB" id="AmoebaDB:NAEGRDRAFT_72973"/>
<organism evidence="6">
    <name type="scientific">Naegleria gruberi</name>
    <name type="common">Amoeba</name>
    <dbReference type="NCBI Taxonomy" id="5762"/>
    <lineage>
        <taxon>Eukaryota</taxon>
        <taxon>Discoba</taxon>
        <taxon>Heterolobosea</taxon>
        <taxon>Tetramitia</taxon>
        <taxon>Eutetramitia</taxon>
        <taxon>Vahlkampfiidae</taxon>
        <taxon>Naegleria</taxon>
    </lineage>
</organism>
<dbReference type="GO" id="GO:0004867">
    <property type="term" value="F:serine-type endopeptidase inhibitor activity"/>
    <property type="evidence" value="ECO:0007669"/>
    <property type="project" value="InterPro"/>
</dbReference>
<dbReference type="KEGG" id="ngr:NAEGRDRAFT_72973"/>
<dbReference type="Gene3D" id="3.30.497.10">
    <property type="entry name" value="Antithrombin, subunit I, domain 2"/>
    <property type="match status" value="1"/>
</dbReference>
<comment type="similarity">
    <text evidence="1 2">Belongs to the serpin family.</text>
</comment>
<dbReference type="AlphaFoldDB" id="D2VVD1"/>
<dbReference type="CDD" id="cd00172">
    <property type="entry name" value="serpin"/>
    <property type="match status" value="1"/>
</dbReference>
<evidence type="ECO:0000256" key="1">
    <source>
        <dbReference type="ARBA" id="ARBA00009500"/>
    </source>
</evidence>
<dbReference type="InterPro" id="IPR036186">
    <property type="entry name" value="Serpin_sf"/>
</dbReference>
<reference evidence="5 6" key="1">
    <citation type="journal article" date="2010" name="Cell">
        <title>The genome of Naegleria gruberi illuminates early eukaryotic versatility.</title>
        <authorList>
            <person name="Fritz-Laylin L.K."/>
            <person name="Prochnik S.E."/>
            <person name="Ginger M.L."/>
            <person name="Dacks J.B."/>
            <person name="Carpenter M.L."/>
            <person name="Field M.C."/>
            <person name="Kuo A."/>
            <person name="Paredez A."/>
            <person name="Chapman J."/>
            <person name="Pham J."/>
            <person name="Shu S."/>
            <person name="Neupane R."/>
            <person name="Cipriano M."/>
            <person name="Mancuso J."/>
            <person name="Tu H."/>
            <person name="Salamov A."/>
            <person name="Lindquist E."/>
            <person name="Shapiro H."/>
            <person name="Lucas S."/>
            <person name="Grigoriev I.V."/>
            <person name="Cande W.Z."/>
            <person name="Fulton C."/>
            <person name="Rokhsar D.S."/>
            <person name="Dawson S.C."/>
        </authorList>
    </citation>
    <scope>NUCLEOTIDE SEQUENCE [LARGE SCALE GENOMIC DNA]</scope>
    <source>
        <strain evidence="5 6">NEG-M</strain>
    </source>
</reference>
<dbReference type="InterPro" id="IPR042185">
    <property type="entry name" value="Serpin_sf_2"/>
</dbReference>
<keyword evidence="6" id="KW-1185">Reference proteome</keyword>
<dbReference type="PANTHER" id="PTHR11461">
    <property type="entry name" value="SERINE PROTEASE INHIBITOR, SERPIN"/>
    <property type="match status" value="1"/>
</dbReference>
<dbReference type="SUPFAM" id="SSF56574">
    <property type="entry name" value="Serpins"/>
    <property type="match status" value="1"/>
</dbReference>
<dbReference type="GO" id="GO:0005615">
    <property type="term" value="C:extracellular space"/>
    <property type="evidence" value="ECO:0007669"/>
    <property type="project" value="InterPro"/>
</dbReference>